<keyword evidence="2" id="KW-1185">Reference proteome</keyword>
<organism evidence="1 2">
    <name type="scientific">Clostridium bornimense</name>
    <dbReference type="NCBI Taxonomy" id="1216932"/>
    <lineage>
        <taxon>Bacteria</taxon>
        <taxon>Bacillati</taxon>
        <taxon>Bacillota</taxon>
        <taxon>Clostridia</taxon>
        <taxon>Eubacteriales</taxon>
        <taxon>Clostridiaceae</taxon>
        <taxon>Clostridium</taxon>
    </lineage>
</organism>
<dbReference type="STRING" id="1216932.CM240_0163"/>
<dbReference type="KEGG" id="clt:CM240_0163"/>
<evidence type="ECO:0000313" key="1">
    <source>
        <dbReference type="EMBL" id="CDM67337.1"/>
    </source>
</evidence>
<dbReference type="PATRIC" id="fig|1216932.3.peg.144"/>
<sequence>MQISTINDLLLHINHKMGHGITNFLIKGKIFLHFIFTQKINNVKEETRNIKKKLRYIIKEI</sequence>
<dbReference type="HOGENOM" id="CLU_2914247_0_0_9"/>
<accession>W6RZ67</accession>
<protein>
    <submittedName>
        <fullName evidence="1">Uncharacterized protein</fullName>
    </submittedName>
</protein>
<name>W6RZ67_9CLOT</name>
<gene>
    <name evidence="1" type="ORF">CM240_0163</name>
</gene>
<dbReference type="EMBL" id="HG917868">
    <property type="protein sequence ID" value="CDM67337.1"/>
    <property type="molecule type" value="Genomic_DNA"/>
</dbReference>
<dbReference type="AlphaFoldDB" id="W6RZ67"/>
<proteinExistence type="predicted"/>
<evidence type="ECO:0000313" key="2">
    <source>
        <dbReference type="Proteomes" id="UP000019426"/>
    </source>
</evidence>
<reference evidence="1 2" key="1">
    <citation type="submission" date="2013-11" db="EMBL/GenBank/DDBJ databases">
        <title>Complete genome sequence of Clostridum sp. M2/40.</title>
        <authorList>
            <person name="Wibberg D."/>
            <person name="Puehler A."/>
            <person name="Schlueter A."/>
        </authorList>
    </citation>
    <scope>NUCLEOTIDE SEQUENCE [LARGE SCALE GENOMIC DNA]</scope>
    <source>
        <strain evidence="2">M2/40</strain>
    </source>
</reference>
<dbReference type="Proteomes" id="UP000019426">
    <property type="component" value="Chromosome M2/40_rep1"/>
</dbReference>